<dbReference type="PROSITE" id="PS51257">
    <property type="entry name" value="PROKAR_LIPOPROTEIN"/>
    <property type="match status" value="1"/>
</dbReference>
<dbReference type="STRING" id="1499688.BN000_00536"/>
<accession>A0A0U1NSE7</accession>
<dbReference type="OrthoDB" id="2576511at2"/>
<dbReference type="Gene3D" id="1.20.120.570">
    <property type="entry name" value="YkyA-like"/>
    <property type="match status" value="1"/>
</dbReference>
<evidence type="ECO:0000313" key="1">
    <source>
        <dbReference type="EMBL" id="CRK80648.1"/>
    </source>
</evidence>
<sequence>MKLKSEKRFIYIFFASALLLSGCFNQETAVDKIYKLLENVVSSEKVFEEQQEPLITLEKKEKDNYDQIIGLGMKQYDQIVKLSDEAIKMADERKGYMEKETKSLKESEKKFNKVKDLIPDIKDPELTKLANELYDVMQKRYQAHDELYNEYVEGIKNDKELYLMFKDKNLSIADLEAQVNKVNQTYEKIFTANNQFNQLTDEYNAKKKMFYQKAGINSK</sequence>
<proteinExistence type="predicted"/>
<dbReference type="SUPFAM" id="SSF140423">
    <property type="entry name" value="MW0975(SA0943)-like"/>
    <property type="match status" value="1"/>
</dbReference>
<dbReference type="Pfam" id="PF10368">
    <property type="entry name" value="YkyA"/>
    <property type="match status" value="1"/>
</dbReference>
<evidence type="ECO:0000313" key="2">
    <source>
        <dbReference type="Proteomes" id="UP000199087"/>
    </source>
</evidence>
<gene>
    <name evidence="1" type="ORF">BN000_00536</name>
</gene>
<protein>
    <submittedName>
        <fullName evidence="1">Putative chromosome partitioning protein</fullName>
    </submittedName>
</protein>
<dbReference type="EMBL" id="CVRB01000001">
    <property type="protein sequence ID" value="CRK80648.1"/>
    <property type="molecule type" value="Genomic_DNA"/>
</dbReference>
<keyword evidence="2" id="KW-1185">Reference proteome</keyword>
<dbReference type="InterPro" id="IPR036785">
    <property type="entry name" value="YkyA-like_sf"/>
</dbReference>
<dbReference type="InterPro" id="IPR019454">
    <property type="entry name" value="Lipoprot_YkyA-like"/>
</dbReference>
<dbReference type="RefSeq" id="WP_090630454.1">
    <property type="nucleotide sequence ID" value="NZ_CVRB01000001.1"/>
</dbReference>
<organism evidence="1 2">
    <name type="scientific">Neobacillus massiliamazoniensis</name>
    <dbReference type="NCBI Taxonomy" id="1499688"/>
    <lineage>
        <taxon>Bacteria</taxon>
        <taxon>Bacillati</taxon>
        <taxon>Bacillota</taxon>
        <taxon>Bacilli</taxon>
        <taxon>Bacillales</taxon>
        <taxon>Bacillaceae</taxon>
        <taxon>Neobacillus</taxon>
    </lineage>
</organism>
<dbReference type="Proteomes" id="UP000199087">
    <property type="component" value="Unassembled WGS sequence"/>
</dbReference>
<dbReference type="AlphaFoldDB" id="A0A0U1NSE7"/>
<name>A0A0U1NSE7_9BACI</name>
<reference evidence="2" key="1">
    <citation type="submission" date="2015-05" db="EMBL/GenBank/DDBJ databases">
        <authorList>
            <person name="Urmite Genomes"/>
        </authorList>
    </citation>
    <scope>NUCLEOTIDE SEQUENCE [LARGE SCALE GENOMIC DNA]</scope>
    <source>
        <strain evidence="2">LF1</strain>
    </source>
</reference>